<dbReference type="Proteomes" id="UP000799424">
    <property type="component" value="Unassembled WGS sequence"/>
</dbReference>
<accession>A0A6A6ZKL5</accession>
<protein>
    <submittedName>
        <fullName evidence="2">Uncharacterized protein</fullName>
    </submittedName>
</protein>
<organism evidence="2 3">
    <name type="scientific">Ophiobolus disseminans</name>
    <dbReference type="NCBI Taxonomy" id="1469910"/>
    <lineage>
        <taxon>Eukaryota</taxon>
        <taxon>Fungi</taxon>
        <taxon>Dikarya</taxon>
        <taxon>Ascomycota</taxon>
        <taxon>Pezizomycotina</taxon>
        <taxon>Dothideomycetes</taxon>
        <taxon>Pleosporomycetidae</taxon>
        <taxon>Pleosporales</taxon>
        <taxon>Pleosporineae</taxon>
        <taxon>Phaeosphaeriaceae</taxon>
        <taxon>Ophiobolus</taxon>
    </lineage>
</organism>
<reference evidence="2" key="1">
    <citation type="journal article" date="2020" name="Stud. Mycol.">
        <title>101 Dothideomycetes genomes: a test case for predicting lifestyles and emergence of pathogens.</title>
        <authorList>
            <person name="Haridas S."/>
            <person name="Albert R."/>
            <person name="Binder M."/>
            <person name="Bloem J."/>
            <person name="Labutti K."/>
            <person name="Salamov A."/>
            <person name="Andreopoulos B."/>
            <person name="Baker S."/>
            <person name="Barry K."/>
            <person name="Bills G."/>
            <person name="Bluhm B."/>
            <person name="Cannon C."/>
            <person name="Castanera R."/>
            <person name="Culley D."/>
            <person name="Daum C."/>
            <person name="Ezra D."/>
            <person name="Gonzalez J."/>
            <person name="Henrissat B."/>
            <person name="Kuo A."/>
            <person name="Liang C."/>
            <person name="Lipzen A."/>
            <person name="Lutzoni F."/>
            <person name="Magnuson J."/>
            <person name="Mondo S."/>
            <person name="Nolan M."/>
            <person name="Ohm R."/>
            <person name="Pangilinan J."/>
            <person name="Park H.-J."/>
            <person name="Ramirez L."/>
            <person name="Alfaro M."/>
            <person name="Sun H."/>
            <person name="Tritt A."/>
            <person name="Yoshinaga Y."/>
            <person name="Zwiers L.-H."/>
            <person name="Turgeon B."/>
            <person name="Goodwin S."/>
            <person name="Spatafora J."/>
            <person name="Crous P."/>
            <person name="Grigoriev I."/>
        </authorList>
    </citation>
    <scope>NUCLEOTIDE SEQUENCE</scope>
    <source>
        <strain evidence="2">CBS 113818</strain>
    </source>
</reference>
<sequence>MSHTVHGGEYVPATNASQKAKPTTAASVKILPNFSLATKCWRIIYQGPRSGGFHQTLILEKASPEACILREQSIVSAVVAVVQEFEKMEDVCHDPGKWEEIPVDEDSQQGGEIPVDGKVQEGEEIPLDEKSQDVMSEYYNDSSMGPRPEPRFSRDTTGWKVTHPTDEGYTGHSNYAEQIYEDFVVDKMFPAWDVEESDKTEKDCRSLDGGITRVGTDDQDDCFEAYNWVTKELKYSSMRSWGATEEELEDEIAFDEGLFESTYSFPPF</sequence>
<evidence type="ECO:0000313" key="2">
    <source>
        <dbReference type="EMBL" id="KAF2821418.1"/>
    </source>
</evidence>
<proteinExistence type="predicted"/>
<keyword evidence="3" id="KW-1185">Reference proteome</keyword>
<evidence type="ECO:0000256" key="1">
    <source>
        <dbReference type="SAM" id="MobiDB-lite"/>
    </source>
</evidence>
<dbReference type="AlphaFoldDB" id="A0A6A6ZKL5"/>
<dbReference type="EMBL" id="MU006237">
    <property type="protein sequence ID" value="KAF2821418.1"/>
    <property type="molecule type" value="Genomic_DNA"/>
</dbReference>
<name>A0A6A6ZKL5_9PLEO</name>
<gene>
    <name evidence="2" type="ORF">CC86DRAFT_386374</name>
</gene>
<evidence type="ECO:0000313" key="3">
    <source>
        <dbReference type="Proteomes" id="UP000799424"/>
    </source>
</evidence>
<feature type="region of interest" description="Disordered" evidence="1">
    <location>
        <begin position="1"/>
        <end position="22"/>
    </location>
</feature>